<accession>A0ABM1T8L1</accession>
<sequence>MIIKYSNFADQLHSVALNPLTYLVQYCKVDPVKRQSSRKVYNKHCKINIEDSLKPHHLQAALEDSFGRLFSSETMNKLQTLAGWTEETVIDEITYIVIAALLERMLCDEIMEPNLMEINRKHEIEVADFSRLEIKLGDVKISENLKNLLQFIAS</sequence>
<dbReference type="PANTHER" id="PTHR36696:SF1">
    <property type="entry name" value="EF-HAND DOMAIN-CONTAINING PROTEIN"/>
    <property type="match status" value="1"/>
</dbReference>
<dbReference type="PANTHER" id="PTHR36696">
    <property type="entry name" value="AGAP012002-PA"/>
    <property type="match status" value="1"/>
</dbReference>
<evidence type="ECO:0000313" key="1">
    <source>
        <dbReference type="Proteomes" id="UP000694941"/>
    </source>
</evidence>
<keyword evidence="1" id="KW-1185">Reference proteome</keyword>
<dbReference type="GeneID" id="111087962"/>
<proteinExistence type="predicted"/>
<reference evidence="2" key="1">
    <citation type="submission" date="2025-08" db="UniProtKB">
        <authorList>
            <consortium name="RefSeq"/>
        </authorList>
    </citation>
    <scope>IDENTIFICATION</scope>
    <source>
        <tissue evidence="2">Muscle</tissue>
    </source>
</reference>
<organism evidence="1 2">
    <name type="scientific">Limulus polyphemus</name>
    <name type="common">Atlantic horseshoe crab</name>
    <dbReference type="NCBI Taxonomy" id="6850"/>
    <lineage>
        <taxon>Eukaryota</taxon>
        <taxon>Metazoa</taxon>
        <taxon>Ecdysozoa</taxon>
        <taxon>Arthropoda</taxon>
        <taxon>Chelicerata</taxon>
        <taxon>Merostomata</taxon>
        <taxon>Xiphosura</taxon>
        <taxon>Limulidae</taxon>
        <taxon>Limulus</taxon>
    </lineage>
</organism>
<evidence type="ECO:0000313" key="2">
    <source>
        <dbReference type="RefSeq" id="XP_022252217.1"/>
    </source>
</evidence>
<gene>
    <name evidence="2" type="primary">LOC111087962</name>
</gene>
<dbReference type="RefSeq" id="XP_022252217.1">
    <property type="nucleotide sequence ID" value="XM_022396509.1"/>
</dbReference>
<protein>
    <submittedName>
        <fullName evidence="2">Uncharacterized protein LOC111087962</fullName>
    </submittedName>
</protein>
<dbReference type="Proteomes" id="UP000694941">
    <property type="component" value="Unplaced"/>
</dbReference>
<name>A0ABM1T8L1_LIMPO</name>